<organism evidence="2 3">
    <name type="scientific">Candidatus Falkowbacteria bacterium RIFOXYA2_FULL_47_19</name>
    <dbReference type="NCBI Taxonomy" id="1797994"/>
    <lineage>
        <taxon>Bacteria</taxon>
        <taxon>Candidatus Falkowiibacteriota</taxon>
    </lineage>
</organism>
<reference evidence="2 3" key="1">
    <citation type="journal article" date="2016" name="Nat. Commun.">
        <title>Thousands of microbial genomes shed light on interconnected biogeochemical processes in an aquifer system.</title>
        <authorList>
            <person name="Anantharaman K."/>
            <person name="Brown C.T."/>
            <person name="Hug L.A."/>
            <person name="Sharon I."/>
            <person name="Castelle C.J."/>
            <person name="Probst A.J."/>
            <person name="Thomas B.C."/>
            <person name="Singh A."/>
            <person name="Wilkins M.J."/>
            <person name="Karaoz U."/>
            <person name="Brodie E.L."/>
            <person name="Williams K.H."/>
            <person name="Hubbard S.S."/>
            <person name="Banfield J.F."/>
        </authorList>
    </citation>
    <scope>NUCLEOTIDE SEQUENCE [LARGE SCALE GENOMIC DNA]</scope>
</reference>
<name>A0A1F5SLP3_9BACT</name>
<keyword evidence="1" id="KW-0472">Membrane</keyword>
<dbReference type="InterPro" id="IPR022601">
    <property type="entry name" value="DUF3160"/>
</dbReference>
<keyword evidence="1" id="KW-1133">Transmembrane helix</keyword>
<protein>
    <recommendedName>
        <fullName evidence="4">DUF3160 domain-containing protein</fullName>
    </recommendedName>
</protein>
<accession>A0A1F5SLP3</accession>
<gene>
    <name evidence="2" type="ORF">A2227_02035</name>
</gene>
<dbReference type="STRING" id="1797994.A2227_02035"/>
<feature type="transmembrane region" description="Helical" evidence="1">
    <location>
        <begin position="31"/>
        <end position="54"/>
    </location>
</feature>
<dbReference type="Proteomes" id="UP000178367">
    <property type="component" value="Unassembled WGS sequence"/>
</dbReference>
<proteinExistence type="predicted"/>
<evidence type="ECO:0000313" key="2">
    <source>
        <dbReference type="EMBL" id="OGF27602.1"/>
    </source>
</evidence>
<comment type="caution">
    <text evidence="2">The sequence shown here is derived from an EMBL/GenBank/DDBJ whole genome shotgun (WGS) entry which is preliminary data.</text>
</comment>
<evidence type="ECO:0000313" key="3">
    <source>
        <dbReference type="Proteomes" id="UP000178367"/>
    </source>
</evidence>
<dbReference type="SMART" id="SM01325">
    <property type="entry name" value="DUF3160"/>
    <property type="match status" value="1"/>
</dbReference>
<dbReference type="EMBL" id="MFGB01000007">
    <property type="protein sequence ID" value="OGF27602.1"/>
    <property type="molecule type" value="Genomic_DNA"/>
</dbReference>
<evidence type="ECO:0008006" key="4">
    <source>
        <dbReference type="Google" id="ProtNLM"/>
    </source>
</evidence>
<evidence type="ECO:0000256" key="1">
    <source>
        <dbReference type="SAM" id="Phobius"/>
    </source>
</evidence>
<sequence>MFIENKTKPDQYREPPQFSRKEYNSPFLSKIGLYAVIGLAALIMIGIGVIYIFFIKPEENQPVVSEPVASTTPVIGLPGDYGNGDGSDIDIDMLNADIKAEYLTFGYFYKRPVVDFEADNEDYGLPINVKVDVSNYYDISRKINLDPYLDHINRYGFAVIDNQFAGEAKDFYSAYRLLGRKEIPLVITSDFLLYYFQNTLKDVFKDIEKTSFFENIWNINKRMYTIALNRYKMRLAAVGTANDPVLEAMRLEMAYYAVALRLLQPIEAQINKKPNLTDNSKFEVKEAESYNFVMPSTLEDDVFKEVDLIRGGELTKKSPVMLYERNYADFTVPRHYQENAKLNNFYLTLKWLNSNFPLYERQESCPDCVLDRDDWSINLAAACFITKDMSENQDIKNQWAIIYKFVSFFTGLRQDLTYLHYREALTDVFGKDYKIEDIFAADNVNRDADMKKLQERIARFTFLDMEGGINRHDEKNKRYLGMRMLQESYWPNDYIFNHLTGEGILSQASNKIKPPFTACHTRNRTMFYRCRGLSLDVVNLIHPDPGLIDSDYFRVNTAYEFYPERIKSLKSEIDRFDINAWNNNAYWSTLDIAKRLLKYDSDYVPVFMKNNDWHNQKDINTVLGGWVNLHLPADKLAGYHEVEEGLGSYSQESLYDYVEPNIGFIAELMAKNDMLSEMMNVLRVTKKTNAASVELKEINSRFAQILDIARKELSGEDWDIDDRRFITEFVGQNIVENAGEKDIILNPRAINEMTESINGVKFVVLVYKIGEKNIMAVGPVFNYSEK</sequence>
<keyword evidence="1" id="KW-0812">Transmembrane</keyword>
<dbReference type="AlphaFoldDB" id="A0A1F5SLP3"/>
<dbReference type="Pfam" id="PF11369">
    <property type="entry name" value="DUF3160"/>
    <property type="match status" value="1"/>
</dbReference>